<evidence type="ECO:0008006" key="3">
    <source>
        <dbReference type="Google" id="ProtNLM"/>
    </source>
</evidence>
<gene>
    <name evidence="1" type="ordered locus">PSMK_05290</name>
</gene>
<proteinExistence type="predicted"/>
<organism evidence="1 2">
    <name type="scientific">Phycisphaera mikurensis (strain NBRC 102666 / KCTC 22515 / FYK2301M01)</name>
    <dbReference type="NCBI Taxonomy" id="1142394"/>
    <lineage>
        <taxon>Bacteria</taxon>
        <taxon>Pseudomonadati</taxon>
        <taxon>Planctomycetota</taxon>
        <taxon>Phycisphaerae</taxon>
        <taxon>Phycisphaerales</taxon>
        <taxon>Phycisphaeraceae</taxon>
        <taxon>Phycisphaera</taxon>
    </lineage>
</organism>
<accession>I0IBQ0</accession>
<sequence length="181" mass="19867">MSTSSKTASAPLLRMMIYSRPLHPELFRIEGRRSVQHGGFKAELWLTAGGHVARFQALGRQLAEVVIDGGEGLPESGLVHALPAIGEKDYEMPASEPLGFVTTVQTETLSDNLYQGTLREMTDFAREVGALSYAYTDAAGRDSLSLIDCQKYKRELHLQAYHLLGGSGVVLRTQSIFEMHA</sequence>
<reference evidence="1 2" key="1">
    <citation type="submission" date="2012-02" db="EMBL/GenBank/DDBJ databases">
        <title>Complete genome sequence of Phycisphaera mikurensis NBRC 102666.</title>
        <authorList>
            <person name="Ankai A."/>
            <person name="Hosoyama A."/>
            <person name="Terui Y."/>
            <person name="Sekine M."/>
            <person name="Fukai R."/>
            <person name="Kato Y."/>
            <person name="Nakamura S."/>
            <person name="Yamada-Narita S."/>
            <person name="Kawakoshi A."/>
            <person name="Fukunaga Y."/>
            <person name="Yamazaki S."/>
            <person name="Fujita N."/>
        </authorList>
    </citation>
    <scope>NUCLEOTIDE SEQUENCE [LARGE SCALE GENOMIC DNA]</scope>
    <source>
        <strain evidence="2">NBRC 102666 / KCTC 22515 / FYK2301M01</strain>
    </source>
</reference>
<dbReference type="EMBL" id="AP012338">
    <property type="protein sequence ID" value="BAM02688.1"/>
    <property type="molecule type" value="Genomic_DNA"/>
</dbReference>
<keyword evidence="2" id="KW-1185">Reference proteome</keyword>
<evidence type="ECO:0000313" key="1">
    <source>
        <dbReference type="EMBL" id="BAM02688.1"/>
    </source>
</evidence>
<name>I0IBQ0_PHYMF</name>
<dbReference type="RefSeq" id="WP_014435908.1">
    <property type="nucleotide sequence ID" value="NC_017080.1"/>
</dbReference>
<dbReference type="HOGENOM" id="CLU_123813_0_0_0"/>
<dbReference type="OrthoDB" id="263569at2"/>
<dbReference type="Proteomes" id="UP000007881">
    <property type="component" value="Chromosome"/>
</dbReference>
<dbReference type="KEGG" id="phm:PSMK_05290"/>
<evidence type="ECO:0000313" key="2">
    <source>
        <dbReference type="Proteomes" id="UP000007881"/>
    </source>
</evidence>
<protein>
    <recommendedName>
        <fullName evidence="3">DUF2617 family protein</fullName>
    </recommendedName>
</protein>
<dbReference type="AlphaFoldDB" id="I0IBQ0"/>